<comment type="caution">
    <text evidence="1">The sequence shown here is derived from an EMBL/GenBank/DDBJ whole genome shotgun (WGS) entry which is preliminary data.</text>
</comment>
<dbReference type="EMBL" id="JAUSTT010000004">
    <property type="protein sequence ID" value="MDQ0175093.1"/>
    <property type="molecule type" value="Genomic_DNA"/>
</dbReference>
<evidence type="ECO:0000313" key="1">
    <source>
        <dbReference type="EMBL" id="MDQ0175093.1"/>
    </source>
</evidence>
<keyword evidence="2" id="KW-1185">Reference proteome</keyword>
<evidence type="ECO:0000313" key="2">
    <source>
        <dbReference type="Proteomes" id="UP001223586"/>
    </source>
</evidence>
<organism evidence="1 2">
    <name type="scientific">Bacillus chungangensis</name>
    <dbReference type="NCBI Taxonomy" id="587633"/>
    <lineage>
        <taxon>Bacteria</taxon>
        <taxon>Bacillati</taxon>
        <taxon>Bacillota</taxon>
        <taxon>Bacilli</taxon>
        <taxon>Bacillales</taxon>
        <taxon>Bacillaceae</taxon>
        <taxon>Bacillus</taxon>
    </lineage>
</organism>
<dbReference type="RefSeq" id="WP_307227105.1">
    <property type="nucleotide sequence ID" value="NZ_JAUSTT010000004.1"/>
</dbReference>
<name>A0ABT9WP86_9BACI</name>
<reference evidence="1 2" key="1">
    <citation type="submission" date="2023-07" db="EMBL/GenBank/DDBJ databases">
        <title>Genomic Encyclopedia of Type Strains, Phase IV (KMG-IV): sequencing the most valuable type-strain genomes for metagenomic binning, comparative biology and taxonomic classification.</title>
        <authorList>
            <person name="Goeker M."/>
        </authorList>
    </citation>
    <scope>NUCLEOTIDE SEQUENCE [LARGE SCALE GENOMIC DNA]</scope>
    <source>
        <strain evidence="1 2">DSM 23837</strain>
    </source>
</reference>
<proteinExistence type="predicted"/>
<evidence type="ECO:0008006" key="3">
    <source>
        <dbReference type="Google" id="ProtNLM"/>
    </source>
</evidence>
<sequence>MSKEKWIEQVNPIIRGKVNYFLTLYEASKKMQSIESSCFFKAFGKELLALDGYTRQQLRVAMVHNHPGQRKGAMKTKWNNEFFAKIGIIPSYWYYYHKIYGFSLESCMMRMKMKQQNKQKRQIQRVKENGQEYYTSERIRKINYVQRLATYNTLVSGMP</sequence>
<accession>A0ABT9WP86</accession>
<dbReference type="Proteomes" id="UP001223586">
    <property type="component" value="Unassembled WGS sequence"/>
</dbReference>
<gene>
    <name evidence="1" type="ORF">J2S08_000927</name>
</gene>
<protein>
    <recommendedName>
        <fullName evidence="3">Transposase</fullName>
    </recommendedName>
</protein>